<dbReference type="RefSeq" id="WP_176005322.1">
    <property type="nucleotide sequence ID" value="NZ_JABWMI010000006.1"/>
</dbReference>
<organism evidence="1 2">
    <name type="scientific">Flavobacterium agri</name>
    <dbReference type="NCBI Taxonomy" id="2743471"/>
    <lineage>
        <taxon>Bacteria</taxon>
        <taxon>Pseudomonadati</taxon>
        <taxon>Bacteroidota</taxon>
        <taxon>Flavobacteriia</taxon>
        <taxon>Flavobacteriales</taxon>
        <taxon>Flavobacteriaceae</taxon>
        <taxon>Flavobacterium</taxon>
    </lineage>
</organism>
<comment type="caution">
    <text evidence="1">The sequence shown here is derived from an EMBL/GenBank/DDBJ whole genome shotgun (WGS) entry which is preliminary data.</text>
</comment>
<evidence type="ECO:0000313" key="2">
    <source>
        <dbReference type="Proteomes" id="UP000535020"/>
    </source>
</evidence>
<name>A0A7Y8Y256_9FLAO</name>
<protein>
    <submittedName>
        <fullName evidence="1">Uncharacterized protein</fullName>
    </submittedName>
</protein>
<accession>A0A7Y8Y256</accession>
<dbReference type="EMBL" id="JACBJI010000002">
    <property type="protein sequence ID" value="NYA70513.1"/>
    <property type="molecule type" value="Genomic_DNA"/>
</dbReference>
<gene>
    <name evidence="1" type="ORF">HZF10_06240</name>
</gene>
<dbReference type="Proteomes" id="UP000535020">
    <property type="component" value="Unassembled WGS sequence"/>
</dbReference>
<reference evidence="1 2" key="1">
    <citation type="submission" date="2020-07" db="EMBL/GenBank/DDBJ databases">
        <authorList>
            <person name="Sun Q."/>
        </authorList>
    </citation>
    <scope>NUCLEOTIDE SEQUENCE [LARGE SCALE GENOMIC DNA]</scope>
    <source>
        <strain evidence="1 2">MAH-1</strain>
    </source>
</reference>
<evidence type="ECO:0000313" key="1">
    <source>
        <dbReference type="EMBL" id="NYA70513.1"/>
    </source>
</evidence>
<proteinExistence type="predicted"/>
<sequence length="139" mass="15837">MSNKSFFTSLLSLFPFLSSAKKTAQPQIDELESKINDLKTSMLSYRKEAEPSYSKKDVEKCVLILKEYLVQMAKTNSKEKGMAVVESTVMQLNELNDDCEGELIETGEREQIADIIILAGNKKGYNAVDEDVTEEWREW</sequence>
<dbReference type="AlphaFoldDB" id="A0A7Y8Y256"/>
<keyword evidence="2" id="KW-1185">Reference proteome</keyword>